<reference evidence="11" key="1">
    <citation type="submission" date="2019-07" db="EMBL/GenBank/DDBJ databases">
        <title>Annotation for the trematode Paragonimus miyazaki's.</title>
        <authorList>
            <person name="Choi Y.-J."/>
        </authorList>
    </citation>
    <scope>NUCLEOTIDE SEQUENCE</scope>
    <source>
        <strain evidence="11">Japan</strain>
    </source>
</reference>
<dbReference type="GO" id="GO:0005886">
    <property type="term" value="C:plasma membrane"/>
    <property type="evidence" value="ECO:0007669"/>
    <property type="project" value="UniProtKB-SubCell"/>
</dbReference>
<accession>A0A8S9ZCX5</accession>
<dbReference type="PROSITE" id="PS50262">
    <property type="entry name" value="G_PROTEIN_RECEP_F1_2"/>
    <property type="match status" value="1"/>
</dbReference>
<keyword evidence="3 9" id="KW-0812">Transmembrane</keyword>
<evidence type="ECO:0000256" key="3">
    <source>
        <dbReference type="ARBA" id="ARBA00022692"/>
    </source>
</evidence>
<dbReference type="PANTHER" id="PTHR24248">
    <property type="entry name" value="ADRENERGIC RECEPTOR-RELATED G-PROTEIN COUPLED RECEPTOR"/>
    <property type="match status" value="1"/>
</dbReference>
<evidence type="ECO:0000313" key="12">
    <source>
        <dbReference type="Proteomes" id="UP000822476"/>
    </source>
</evidence>
<name>A0A8S9ZCX5_9TREM</name>
<feature type="domain" description="G-protein coupled receptors family 1 profile" evidence="10">
    <location>
        <begin position="22"/>
        <end position="439"/>
    </location>
</feature>
<evidence type="ECO:0000313" key="11">
    <source>
        <dbReference type="EMBL" id="KAF7262667.1"/>
    </source>
</evidence>
<evidence type="ECO:0000256" key="2">
    <source>
        <dbReference type="ARBA" id="ARBA00022475"/>
    </source>
</evidence>
<dbReference type="PRINTS" id="PR00237">
    <property type="entry name" value="GPCRRHODOPSN"/>
</dbReference>
<evidence type="ECO:0000259" key="10">
    <source>
        <dbReference type="PROSITE" id="PS50262"/>
    </source>
</evidence>
<keyword evidence="12" id="KW-1185">Reference proteome</keyword>
<dbReference type="EMBL" id="JTDE01000012">
    <property type="protein sequence ID" value="KAF7262667.1"/>
    <property type="molecule type" value="Genomic_DNA"/>
</dbReference>
<dbReference type="GO" id="GO:0004993">
    <property type="term" value="F:G protein-coupled serotonin receptor activity"/>
    <property type="evidence" value="ECO:0007669"/>
    <property type="project" value="UniProtKB-ARBA"/>
</dbReference>
<keyword evidence="5" id="KW-0297">G-protein coupled receptor</keyword>
<organism evidence="11 12">
    <name type="scientific">Paragonimus skrjabini miyazakii</name>
    <dbReference type="NCBI Taxonomy" id="59628"/>
    <lineage>
        <taxon>Eukaryota</taxon>
        <taxon>Metazoa</taxon>
        <taxon>Spiralia</taxon>
        <taxon>Lophotrochozoa</taxon>
        <taxon>Platyhelminthes</taxon>
        <taxon>Trematoda</taxon>
        <taxon>Digenea</taxon>
        <taxon>Plagiorchiida</taxon>
        <taxon>Troglotremata</taxon>
        <taxon>Troglotrematidae</taxon>
        <taxon>Paragonimus</taxon>
    </lineage>
</organism>
<proteinExistence type="predicted"/>
<evidence type="ECO:0000256" key="6">
    <source>
        <dbReference type="ARBA" id="ARBA00023136"/>
    </source>
</evidence>
<dbReference type="SUPFAM" id="SSF81321">
    <property type="entry name" value="Family A G protein-coupled receptor-like"/>
    <property type="match status" value="1"/>
</dbReference>
<keyword evidence="8" id="KW-0807">Transducer</keyword>
<dbReference type="GO" id="GO:0071880">
    <property type="term" value="P:adenylate cyclase-activating adrenergic receptor signaling pathway"/>
    <property type="evidence" value="ECO:0007669"/>
    <property type="project" value="TreeGrafter"/>
</dbReference>
<sequence length="473" mass="54594">MEQRLRLQFIVLYLIPLGTIWGNIFVCLAVYLERRLRHRFNLFLVSLAISDLLCALLVMPVSAWKMIRALRRPFGHSRAIPKILHSLLLRILMSWLVPFFIAGPLFLFALKQQEQERKDGVYANVSEYGRKTTNSYVTKYANETSPEWPNRSESYKGCGPNDPGFVLTAIAVTFVLPLAIMATTYVLTVKTLRQHMKQVKSIKLYATRARCTAQIEQISELRRENSTRIVEVARQYKQLLRHASEKITAKTSDFKTAVSDEPIRVDRFRLSVRAPCEREGERRCASITVSDRRETSEQACFLKPSNSTSFNGNADKEERANFAQRDRLCVKINLAPGTMEQEECEVKFPTSHEFGLTTTSRRTNVISTHSTTMDRIHSGKRAVRVIGVLFCLFVACYLPFFIVYVINVVCVACETWTNLVIPYLEWLGYLSSMLNPVVYHSFNSTFRRTFRRMFYCACRSTQEQHLAIWSRRL</sequence>
<dbReference type="GO" id="GO:0043410">
    <property type="term" value="P:positive regulation of MAPK cascade"/>
    <property type="evidence" value="ECO:0007669"/>
    <property type="project" value="TreeGrafter"/>
</dbReference>
<evidence type="ECO:0000256" key="1">
    <source>
        <dbReference type="ARBA" id="ARBA00004651"/>
    </source>
</evidence>
<feature type="transmembrane region" description="Helical" evidence="9">
    <location>
        <begin position="382"/>
        <end position="406"/>
    </location>
</feature>
<dbReference type="Proteomes" id="UP000822476">
    <property type="component" value="Unassembled WGS sequence"/>
</dbReference>
<feature type="transmembrane region" description="Helical" evidence="9">
    <location>
        <begin position="43"/>
        <end position="67"/>
    </location>
</feature>
<comment type="subcellular location">
    <subcellularLocation>
        <location evidence="1">Cell membrane</location>
        <topology evidence="1">Multi-pass membrane protein</topology>
    </subcellularLocation>
</comment>
<keyword evidence="4 9" id="KW-1133">Transmembrane helix</keyword>
<keyword evidence="6 9" id="KW-0472">Membrane</keyword>
<feature type="transmembrane region" description="Helical" evidence="9">
    <location>
        <begin position="7"/>
        <end position="31"/>
    </location>
</feature>
<protein>
    <recommendedName>
        <fullName evidence="10">G-protein coupled receptors family 1 profile domain-containing protein</fullName>
    </recommendedName>
</protein>
<feature type="transmembrane region" description="Helical" evidence="9">
    <location>
        <begin position="87"/>
        <end position="110"/>
    </location>
</feature>
<dbReference type="AlphaFoldDB" id="A0A8S9ZCX5"/>
<gene>
    <name evidence="11" type="ORF">EG68_00057</name>
</gene>
<keyword evidence="2" id="KW-1003">Cell membrane</keyword>
<dbReference type="InterPro" id="IPR000276">
    <property type="entry name" value="GPCR_Rhodpsn"/>
</dbReference>
<keyword evidence="7" id="KW-0675">Receptor</keyword>
<evidence type="ECO:0000256" key="9">
    <source>
        <dbReference type="SAM" id="Phobius"/>
    </source>
</evidence>
<dbReference type="Gene3D" id="1.20.1070.10">
    <property type="entry name" value="Rhodopsin 7-helix transmembrane proteins"/>
    <property type="match status" value="2"/>
</dbReference>
<dbReference type="InterPro" id="IPR017452">
    <property type="entry name" value="GPCR_Rhodpsn_7TM"/>
</dbReference>
<feature type="transmembrane region" description="Helical" evidence="9">
    <location>
        <begin position="165"/>
        <end position="187"/>
    </location>
</feature>
<evidence type="ECO:0000256" key="7">
    <source>
        <dbReference type="ARBA" id="ARBA00023170"/>
    </source>
</evidence>
<evidence type="ECO:0000256" key="4">
    <source>
        <dbReference type="ARBA" id="ARBA00022989"/>
    </source>
</evidence>
<dbReference type="OrthoDB" id="10034726at2759"/>
<dbReference type="Pfam" id="PF00001">
    <property type="entry name" value="7tm_1"/>
    <property type="match status" value="2"/>
</dbReference>
<evidence type="ECO:0000256" key="8">
    <source>
        <dbReference type="ARBA" id="ARBA00023224"/>
    </source>
</evidence>
<feature type="transmembrane region" description="Helical" evidence="9">
    <location>
        <begin position="426"/>
        <end position="442"/>
    </location>
</feature>
<comment type="caution">
    <text evidence="11">The sequence shown here is derived from an EMBL/GenBank/DDBJ whole genome shotgun (WGS) entry which is preliminary data.</text>
</comment>
<evidence type="ECO:0000256" key="5">
    <source>
        <dbReference type="ARBA" id="ARBA00023040"/>
    </source>
</evidence>